<sequence length="221" mass="23933">MKQVFCFFAAGLLLACNNNPSEPRAAGQQSASGNNTTVGKQQEKIEFKAGDPVDVLYAGSYYPATIVSFDAGKNCYEVKYDDPASSNACKEISRLKPRGKSYAEPYSNKPEDAYGTWKLSTVTQTTSSNDTHVITETNAYAGLGTLTINADKTFVWNAAAGEVIEGTWDLNPSPSQYRGPIHIAKGKSGKEWFVGYYGKDDQGIPSLYVASADGLRYFGGR</sequence>
<proteinExistence type="predicted"/>
<feature type="region of interest" description="Disordered" evidence="1">
    <location>
        <begin position="23"/>
        <end position="42"/>
    </location>
</feature>
<reference evidence="3" key="1">
    <citation type="journal article" date="2019" name="Int. J. Syst. Evol. Microbiol.">
        <title>The Global Catalogue of Microorganisms (GCM) 10K type strain sequencing project: providing services to taxonomists for standard genome sequencing and annotation.</title>
        <authorList>
            <consortium name="The Broad Institute Genomics Platform"/>
            <consortium name="The Broad Institute Genome Sequencing Center for Infectious Disease"/>
            <person name="Wu L."/>
            <person name="Ma J."/>
        </authorList>
    </citation>
    <scope>NUCLEOTIDE SEQUENCE [LARGE SCALE GENOMIC DNA]</scope>
    <source>
        <strain evidence="3">JCM 17919</strain>
    </source>
</reference>
<feature type="compositionally biased region" description="Polar residues" evidence="1">
    <location>
        <begin position="23"/>
        <end position="40"/>
    </location>
</feature>
<protein>
    <submittedName>
        <fullName evidence="2">Uncharacterized protein</fullName>
    </submittedName>
</protein>
<keyword evidence="3" id="KW-1185">Reference proteome</keyword>
<accession>A0ABP8GGP3</accession>
<dbReference type="EMBL" id="BAABGY010000005">
    <property type="protein sequence ID" value="GAA4324083.1"/>
    <property type="molecule type" value="Genomic_DNA"/>
</dbReference>
<evidence type="ECO:0000313" key="3">
    <source>
        <dbReference type="Proteomes" id="UP001501725"/>
    </source>
</evidence>
<dbReference type="PROSITE" id="PS51257">
    <property type="entry name" value="PROKAR_LIPOPROTEIN"/>
    <property type="match status" value="1"/>
</dbReference>
<dbReference type="Proteomes" id="UP001501725">
    <property type="component" value="Unassembled WGS sequence"/>
</dbReference>
<dbReference type="RefSeq" id="WP_345254076.1">
    <property type="nucleotide sequence ID" value="NZ_BAABGY010000005.1"/>
</dbReference>
<dbReference type="Gene3D" id="2.30.30.140">
    <property type="match status" value="1"/>
</dbReference>
<name>A0ABP8GGP3_9BACT</name>
<evidence type="ECO:0000256" key="1">
    <source>
        <dbReference type="SAM" id="MobiDB-lite"/>
    </source>
</evidence>
<organism evidence="2 3">
    <name type="scientific">Flaviaesturariibacter amylovorans</name>
    <dbReference type="NCBI Taxonomy" id="1084520"/>
    <lineage>
        <taxon>Bacteria</taxon>
        <taxon>Pseudomonadati</taxon>
        <taxon>Bacteroidota</taxon>
        <taxon>Chitinophagia</taxon>
        <taxon>Chitinophagales</taxon>
        <taxon>Chitinophagaceae</taxon>
        <taxon>Flaviaestuariibacter</taxon>
    </lineage>
</organism>
<evidence type="ECO:0000313" key="2">
    <source>
        <dbReference type="EMBL" id="GAA4324083.1"/>
    </source>
</evidence>
<comment type="caution">
    <text evidence="2">The sequence shown here is derived from an EMBL/GenBank/DDBJ whole genome shotgun (WGS) entry which is preliminary data.</text>
</comment>
<gene>
    <name evidence="2" type="ORF">GCM10023184_11240</name>
</gene>